<reference evidence="1" key="2">
    <citation type="submission" date="2015-03" db="EMBL/GenBank/DDBJ databases">
        <title>Genome sequence of Pseudoalteromonas citrea.</title>
        <authorList>
            <person name="Xie B.-B."/>
            <person name="Rong J.-C."/>
            <person name="Qin Q.-L."/>
            <person name="Zhang Y.-Z."/>
        </authorList>
    </citation>
    <scope>NUCLEOTIDE SEQUENCE</scope>
    <source>
        <strain evidence="1">DSM 8771</strain>
    </source>
</reference>
<comment type="caution">
    <text evidence="1">The sequence shown here is derived from an EMBL/GenBank/DDBJ whole genome shotgun (WGS) entry which is preliminary data.</text>
</comment>
<gene>
    <name evidence="1" type="ORF">PCIT_b1265</name>
</gene>
<protein>
    <submittedName>
        <fullName evidence="1">Uncharacterized protein</fullName>
    </submittedName>
</protein>
<proteinExistence type="predicted"/>
<name>A0AAD4AFR4_9GAMM</name>
<evidence type="ECO:0000313" key="1">
    <source>
        <dbReference type="EMBL" id="KAF7765116.1"/>
    </source>
</evidence>
<evidence type="ECO:0000313" key="2">
    <source>
        <dbReference type="Proteomes" id="UP000016487"/>
    </source>
</evidence>
<sequence>MRAKLGLGFFVAAPKPKQGCSSKSGKITVAIQKQYATPCPQFNKMLRYK</sequence>
<dbReference type="EMBL" id="AHBZ03000027">
    <property type="protein sequence ID" value="KAF7765116.1"/>
    <property type="molecule type" value="Genomic_DNA"/>
</dbReference>
<dbReference type="AlphaFoldDB" id="A0AAD4AFR4"/>
<organism evidence="1 2">
    <name type="scientific">Pseudoalteromonas citrea</name>
    <dbReference type="NCBI Taxonomy" id="43655"/>
    <lineage>
        <taxon>Bacteria</taxon>
        <taxon>Pseudomonadati</taxon>
        <taxon>Pseudomonadota</taxon>
        <taxon>Gammaproteobacteria</taxon>
        <taxon>Alteromonadales</taxon>
        <taxon>Pseudoalteromonadaceae</taxon>
        <taxon>Pseudoalteromonas</taxon>
    </lineage>
</organism>
<accession>A0AAD4AFR4</accession>
<reference evidence="1" key="1">
    <citation type="journal article" date="2012" name="J. Bacteriol.">
        <title>Genome sequences of type strains of seven species of the marine bacterium Pseudoalteromonas.</title>
        <authorList>
            <person name="Xie B.B."/>
            <person name="Shu Y.L."/>
            <person name="Qin Q.L."/>
            <person name="Rong J.C."/>
            <person name="Zhang X.Y."/>
            <person name="Chen X.L."/>
            <person name="Shi M."/>
            <person name="He H.L."/>
            <person name="Zhou B.C."/>
            <person name="Zhang Y.Z."/>
        </authorList>
    </citation>
    <scope>NUCLEOTIDE SEQUENCE</scope>
    <source>
        <strain evidence="1">DSM 8771</strain>
    </source>
</reference>
<dbReference type="Proteomes" id="UP000016487">
    <property type="component" value="Unassembled WGS sequence"/>
</dbReference>